<protein>
    <submittedName>
        <fullName evidence="1">Uncharacterized protein</fullName>
    </submittedName>
</protein>
<evidence type="ECO:0000313" key="2">
    <source>
        <dbReference type="Proteomes" id="UP000314294"/>
    </source>
</evidence>
<dbReference type="Proteomes" id="UP000314294">
    <property type="component" value="Unassembled WGS sequence"/>
</dbReference>
<dbReference type="EMBL" id="SRLO01001018">
    <property type="protein sequence ID" value="TNN42703.1"/>
    <property type="molecule type" value="Genomic_DNA"/>
</dbReference>
<name>A0A4Z2FPJ3_9TELE</name>
<gene>
    <name evidence="1" type="ORF">EYF80_047096</name>
</gene>
<sequence>MLEGKALRAGCMRYWTCRRMGRIPRTTRRSNRDWDRPALAAFLHITTGPSWQWSPTRMSWGEDSGSHTERASELYLLGPEHHGHHALRLRGLGALVDQDGAELHLGQTGISGADARAADDVGILEPGEEFTGLVVDVAGHGGLVHREGLQGALHPAATQTHQRVFEGDFGLPPLRMMDGE</sequence>
<evidence type="ECO:0000313" key="1">
    <source>
        <dbReference type="EMBL" id="TNN42703.1"/>
    </source>
</evidence>
<comment type="caution">
    <text evidence="1">The sequence shown here is derived from an EMBL/GenBank/DDBJ whole genome shotgun (WGS) entry which is preliminary data.</text>
</comment>
<accession>A0A4Z2FPJ3</accession>
<organism evidence="1 2">
    <name type="scientific">Liparis tanakae</name>
    <name type="common">Tanaka's snailfish</name>
    <dbReference type="NCBI Taxonomy" id="230148"/>
    <lineage>
        <taxon>Eukaryota</taxon>
        <taxon>Metazoa</taxon>
        <taxon>Chordata</taxon>
        <taxon>Craniata</taxon>
        <taxon>Vertebrata</taxon>
        <taxon>Euteleostomi</taxon>
        <taxon>Actinopterygii</taxon>
        <taxon>Neopterygii</taxon>
        <taxon>Teleostei</taxon>
        <taxon>Neoteleostei</taxon>
        <taxon>Acanthomorphata</taxon>
        <taxon>Eupercaria</taxon>
        <taxon>Perciformes</taxon>
        <taxon>Cottioidei</taxon>
        <taxon>Cottales</taxon>
        <taxon>Liparidae</taxon>
        <taxon>Liparis</taxon>
    </lineage>
</organism>
<reference evidence="1 2" key="1">
    <citation type="submission" date="2019-03" db="EMBL/GenBank/DDBJ databases">
        <title>First draft genome of Liparis tanakae, snailfish: a comprehensive survey of snailfish specific genes.</title>
        <authorList>
            <person name="Kim W."/>
            <person name="Song I."/>
            <person name="Jeong J.-H."/>
            <person name="Kim D."/>
            <person name="Kim S."/>
            <person name="Ryu S."/>
            <person name="Song J.Y."/>
            <person name="Lee S.K."/>
        </authorList>
    </citation>
    <scope>NUCLEOTIDE SEQUENCE [LARGE SCALE GENOMIC DNA]</scope>
    <source>
        <tissue evidence="1">Muscle</tissue>
    </source>
</reference>
<dbReference type="AlphaFoldDB" id="A0A4Z2FPJ3"/>
<keyword evidence="2" id="KW-1185">Reference proteome</keyword>
<proteinExistence type="predicted"/>